<dbReference type="AlphaFoldDB" id="A0A3B3Q687"/>
<evidence type="ECO:0000256" key="2">
    <source>
        <dbReference type="ARBA" id="ARBA00022723"/>
    </source>
</evidence>
<accession>A0A3B3Q687</accession>
<keyword evidence="8" id="KW-0808">Transferase</keyword>
<keyword evidence="10" id="KW-0233">DNA recombination</keyword>
<dbReference type="GO" id="GO:0004190">
    <property type="term" value="F:aspartic-type endopeptidase activity"/>
    <property type="evidence" value="ECO:0007669"/>
    <property type="project" value="UniProtKB-KW"/>
</dbReference>
<keyword evidence="7" id="KW-0695">RNA-directed DNA polymerase</keyword>
<dbReference type="GO" id="GO:0015074">
    <property type="term" value="P:DNA integration"/>
    <property type="evidence" value="ECO:0007669"/>
    <property type="project" value="UniProtKB-KW"/>
</dbReference>
<dbReference type="InterPro" id="IPR001584">
    <property type="entry name" value="Integrase_cat-core"/>
</dbReference>
<dbReference type="STRING" id="1676925.ENSPKIP00000001150"/>
<evidence type="ECO:0000256" key="12">
    <source>
        <dbReference type="SAM" id="MobiDB-lite"/>
    </source>
</evidence>
<dbReference type="PANTHER" id="PTHR37984">
    <property type="entry name" value="PROTEIN CBG26694"/>
    <property type="match status" value="1"/>
</dbReference>
<keyword evidence="5" id="KW-0460">Magnesium</keyword>
<dbReference type="GO" id="GO:0003887">
    <property type="term" value="F:DNA-directed DNA polymerase activity"/>
    <property type="evidence" value="ECO:0007669"/>
    <property type="project" value="UniProtKB-KW"/>
</dbReference>
<dbReference type="Pfam" id="PF24626">
    <property type="entry name" value="SH3_Tf2-1"/>
    <property type="match status" value="1"/>
</dbReference>
<proteinExistence type="predicted"/>
<keyword evidence="6" id="KW-0229">DNA integration</keyword>
<dbReference type="SUPFAM" id="SSF53098">
    <property type="entry name" value="Ribonuclease H-like"/>
    <property type="match status" value="1"/>
</dbReference>
<dbReference type="PROSITE" id="PS50994">
    <property type="entry name" value="INTEGRASE"/>
    <property type="match status" value="1"/>
</dbReference>
<keyword evidence="8" id="KW-0239">DNA-directed DNA polymerase</keyword>
<keyword evidence="9" id="KW-0238">DNA-binding</keyword>
<evidence type="ECO:0000259" key="13">
    <source>
        <dbReference type="PROSITE" id="PS50994"/>
    </source>
</evidence>
<evidence type="ECO:0000313" key="14">
    <source>
        <dbReference type="Ensembl" id="ENSPKIP00000001150.1"/>
    </source>
</evidence>
<dbReference type="Gene3D" id="3.30.420.10">
    <property type="entry name" value="Ribonuclease H-like superfamily/Ribonuclease H"/>
    <property type="match status" value="1"/>
</dbReference>
<reference evidence="14" key="2">
    <citation type="submission" date="2025-09" db="UniProtKB">
        <authorList>
            <consortium name="Ensembl"/>
        </authorList>
    </citation>
    <scope>IDENTIFICATION</scope>
</reference>
<reference evidence="14" key="1">
    <citation type="submission" date="2025-08" db="UniProtKB">
        <authorList>
            <consortium name="Ensembl"/>
        </authorList>
    </citation>
    <scope>IDENTIFICATION</scope>
</reference>
<keyword evidence="4" id="KW-0378">Hydrolase</keyword>
<dbReference type="PANTHER" id="PTHR37984:SF5">
    <property type="entry name" value="PROTEIN NYNRIN-LIKE"/>
    <property type="match status" value="1"/>
</dbReference>
<keyword evidence="2" id="KW-0479">Metal-binding</keyword>
<dbReference type="GO" id="GO:0046872">
    <property type="term" value="F:metal ion binding"/>
    <property type="evidence" value="ECO:0007669"/>
    <property type="project" value="UniProtKB-KW"/>
</dbReference>
<evidence type="ECO:0000313" key="15">
    <source>
        <dbReference type="Proteomes" id="UP000261540"/>
    </source>
</evidence>
<dbReference type="InterPro" id="IPR050951">
    <property type="entry name" value="Retrovirus_Pol_polyprotein"/>
</dbReference>
<feature type="domain" description="Integrase catalytic" evidence="13">
    <location>
        <begin position="84"/>
        <end position="243"/>
    </location>
</feature>
<feature type="region of interest" description="Disordered" evidence="12">
    <location>
        <begin position="385"/>
        <end position="409"/>
    </location>
</feature>
<dbReference type="GO" id="GO:0006310">
    <property type="term" value="P:DNA recombination"/>
    <property type="evidence" value="ECO:0007669"/>
    <property type="project" value="UniProtKB-KW"/>
</dbReference>
<evidence type="ECO:0000256" key="3">
    <source>
        <dbReference type="ARBA" id="ARBA00022750"/>
    </source>
</evidence>
<dbReference type="InterPro" id="IPR036397">
    <property type="entry name" value="RNaseH_sf"/>
</dbReference>
<dbReference type="Proteomes" id="UP000261540">
    <property type="component" value="Unplaced"/>
</dbReference>
<evidence type="ECO:0000256" key="8">
    <source>
        <dbReference type="ARBA" id="ARBA00022932"/>
    </source>
</evidence>
<keyword evidence="15" id="KW-1185">Reference proteome</keyword>
<evidence type="ECO:0000256" key="7">
    <source>
        <dbReference type="ARBA" id="ARBA00022918"/>
    </source>
</evidence>
<dbReference type="Pfam" id="PF00665">
    <property type="entry name" value="rve"/>
    <property type="match status" value="1"/>
</dbReference>
<dbReference type="Pfam" id="PF17921">
    <property type="entry name" value="Integrase_H2C2"/>
    <property type="match status" value="1"/>
</dbReference>
<dbReference type="InterPro" id="IPR041588">
    <property type="entry name" value="Integrase_H2C2"/>
</dbReference>
<keyword evidence="1" id="KW-0645">Protease</keyword>
<dbReference type="GO" id="GO:0003964">
    <property type="term" value="F:RNA-directed DNA polymerase activity"/>
    <property type="evidence" value="ECO:0007669"/>
    <property type="project" value="UniProtKB-KW"/>
</dbReference>
<dbReference type="GO" id="GO:0006508">
    <property type="term" value="P:proteolysis"/>
    <property type="evidence" value="ECO:0007669"/>
    <property type="project" value="UniProtKB-KW"/>
</dbReference>
<evidence type="ECO:0000256" key="5">
    <source>
        <dbReference type="ARBA" id="ARBA00022842"/>
    </source>
</evidence>
<evidence type="ECO:0000256" key="1">
    <source>
        <dbReference type="ARBA" id="ARBA00022670"/>
    </source>
</evidence>
<dbReference type="InterPro" id="IPR012337">
    <property type="entry name" value="RNaseH-like_sf"/>
</dbReference>
<sequence>MTTGCPIGKLYVPDNFRSAVIQWVHTSRGTGHPRGSATQHLVSRRYWWPGWRSEVEQYVASCPECAQLKSSHQSPAGLLHPLPIPSRPWSHLGMDFITDLPLSRGNTVVLTVVDRFSKMCRLIALPKLPSATELADVLIQWIFRYYGIPEDLVSDRGPQFTSHVYKAFCAKLNVSLSPTSAYHPQSNGLAERTNQEVSKALHLLCKDKLSDWASHLVWAEYGINTRINPVTRMSPFQCVLGFQPGLFPWDAETSDVPQVETWYRTAREVWQKSHSALSAQAARQQTQANRHRRPAPAYRPGQWVWLLTRNLKLPACRKLSARFIGPFKIIHQVGPDTFRLDLPRVYRIHPTFHVSLLKPVRYSAAHPSPDSAASYLARRVPRLPGSSAPGLPATGRDSTVPRGLGQLWP</sequence>
<dbReference type="GeneTree" id="ENSGT00940000163772"/>
<keyword evidence="8" id="KW-0548">Nucleotidyltransferase</keyword>
<dbReference type="Gene3D" id="1.10.340.70">
    <property type="match status" value="1"/>
</dbReference>
<evidence type="ECO:0000256" key="9">
    <source>
        <dbReference type="ARBA" id="ARBA00023125"/>
    </source>
</evidence>
<protein>
    <recommendedName>
        <fullName evidence="11">Gypsy retrotransposon integrase-like protein 1</fullName>
    </recommendedName>
</protein>
<organism evidence="14 15">
    <name type="scientific">Paramormyrops kingsleyae</name>
    <dbReference type="NCBI Taxonomy" id="1676925"/>
    <lineage>
        <taxon>Eukaryota</taxon>
        <taxon>Metazoa</taxon>
        <taxon>Chordata</taxon>
        <taxon>Craniata</taxon>
        <taxon>Vertebrata</taxon>
        <taxon>Euteleostomi</taxon>
        <taxon>Actinopterygii</taxon>
        <taxon>Neopterygii</taxon>
        <taxon>Teleostei</taxon>
        <taxon>Osteoglossocephala</taxon>
        <taxon>Osteoglossomorpha</taxon>
        <taxon>Osteoglossiformes</taxon>
        <taxon>Mormyridae</taxon>
        <taxon>Paramormyrops</taxon>
    </lineage>
</organism>
<dbReference type="GO" id="GO:0003677">
    <property type="term" value="F:DNA binding"/>
    <property type="evidence" value="ECO:0007669"/>
    <property type="project" value="UniProtKB-KW"/>
</dbReference>
<evidence type="ECO:0000256" key="6">
    <source>
        <dbReference type="ARBA" id="ARBA00022908"/>
    </source>
</evidence>
<evidence type="ECO:0000256" key="11">
    <source>
        <dbReference type="ARBA" id="ARBA00039658"/>
    </source>
</evidence>
<keyword evidence="3" id="KW-0064">Aspartyl protease</keyword>
<dbReference type="Ensembl" id="ENSPKIT00000025064.1">
    <property type="protein sequence ID" value="ENSPKIP00000001150.1"/>
    <property type="gene ID" value="ENSPKIG00000019561.1"/>
</dbReference>
<dbReference type="FunFam" id="3.30.420.10:FF:000032">
    <property type="entry name" value="Retrovirus-related Pol polyprotein from transposon 297-like Protein"/>
    <property type="match status" value="1"/>
</dbReference>
<dbReference type="InterPro" id="IPR056924">
    <property type="entry name" value="SH3_Tf2-1"/>
</dbReference>
<evidence type="ECO:0000256" key="4">
    <source>
        <dbReference type="ARBA" id="ARBA00022801"/>
    </source>
</evidence>
<name>A0A3B3Q687_9TELE</name>
<evidence type="ECO:0000256" key="10">
    <source>
        <dbReference type="ARBA" id="ARBA00023172"/>
    </source>
</evidence>